<dbReference type="OrthoDB" id="6435654at2759"/>
<evidence type="ECO:0000313" key="2">
    <source>
        <dbReference type="Proteomes" id="UP000887116"/>
    </source>
</evidence>
<protein>
    <submittedName>
        <fullName evidence="1">Uncharacterized protein</fullName>
    </submittedName>
</protein>
<dbReference type="Proteomes" id="UP000887116">
    <property type="component" value="Unassembled WGS sequence"/>
</dbReference>
<keyword evidence="2" id="KW-1185">Reference proteome</keyword>
<evidence type="ECO:0000313" key="1">
    <source>
        <dbReference type="EMBL" id="GFQ85978.1"/>
    </source>
</evidence>
<comment type="caution">
    <text evidence="1">The sequence shown here is derived from an EMBL/GenBank/DDBJ whole genome shotgun (WGS) entry which is preliminary data.</text>
</comment>
<proteinExistence type="predicted"/>
<accession>A0A8X6GN49</accession>
<dbReference type="EMBL" id="BMAO01013062">
    <property type="protein sequence ID" value="GFQ85978.1"/>
    <property type="molecule type" value="Genomic_DNA"/>
</dbReference>
<reference evidence="1" key="1">
    <citation type="submission" date="2020-07" db="EMBL/GenBank/DDBJ databases">
        <title>Multicomponent nature underlies the extraordinary mechanical properties of spider dragline silk.</title>
        <authorList>
            <person name="Kono N."/>
            <person name="Nakamura H."/>
            <person name="Mori M."/>
            <person name="Yoshida Y."/>
            <person name="Ohtoshi R."/>
            <person name="Malay A.D."/>
            <person name="Moran D.A.P."/>
            <person name="Tomita M."/>
            <person name="Numata K."/>
            <person name="Arakawa K."/>
        </authorList>
    </citation>
    <scope>NUCLEOTIDE SEQUENCE</scope>
</reference>
<name>A0A8X6GN49_TRICU</name>
<dbReference type="AlphaFoldDB" id="A0A8X6GN49"/>
<organism evidence="1 2">
    <name type="scientific">Trichonephila clavata</name>
    <name type="common">Joro spider</name>
    <name type="synonym">Nephila clavata</name>
    <dbReference type="NCBI Taxonomy" id="2740835"/>
    <lineage>
        <taxon>Eukaryota</taxon>
        <taxon>Metazoa</taxon>
        <taxon>Ecdysozoa</taxon>
        <taxon>Arthropoda</taxon>
        <taxon>Chelicerata</taxon>
        <taxon>Arachnida</taxon>
        <taxon>Araneae</taxon>
        <taxon>Araneomorphae</taxon>
        <taxon>Entelegynae</taxon>
        <taxon>Araneoidea</taxon>
        <taxon>Nephilidae</taxon>
        <taxon>Trichonephila</taxon>
    </lineage>
</organism>
<gene>
    <name evidence="1" type="ORF">TNCT_373191</name>
</gene>
<sequence>MERTMDSRLMSLGCVCGSCKLFKLNYRTFWIPVALLMISTFRSLVAFNVDTRTVLVHEGINGSMFGYSIAMHRDRDFSCLEDKPCRRPDTLLNSLNRKIHELASLENEVSTPFDNGFKLRSRLPIALMLP</sequence>